<feature type="transmembrane region" description="Helical" evidence="7">
    <location>
        <begin position="159"/>
        <end position="178"/>
    </location>
</feature>
<name>A0A1G2G867_9BACT</name>
<feature type="transmembrane region" description="Helical" evidence="7">
    <location>
        <begin position="115"/>
        <end position="138"/>
    </location>
</feature>
<dbReference type="InterPro" id="IPR000515">
    <property type="entry name" value="MetI-like"/>
</dbReference>
<sequence>MKSIMRRAHINIYNSRKHLAVTLLLVVLPFLFLLGFSRYAHIAAGQLFSDVGMSFVRLVVAYLISVVLAWILAILFYKGRRAKVALPVFDVLQSFPAFAMLPLATLVFGRSNTTVIFFLVITIIWPILFSILSSLKLIKHEWEEAVEISGMGGVDYLKYFLWPVSVPGLITGSIIGLGEGWEALVATEIIVRMHGGLGDFFNRYSTNAEITALGIAGLLILIFSMNKLFWLPLLESSHRRMEE</sequence>
<dbReference type="GO" id="GO:0055085">
    <property type="term" value="P:transmembrane transport"/>
    <property type="evidence" value="ECO:0007669"/>
    <property type="project" value="InterPro"/>
</dbReference>
<protein>
    <recommendedName>
        <fullName evidence="8">ABC transmembrane type-1 domain-containing protein</fullName>
    </recommendedName>
</protein>
<dbReference type="PANTHER" id="PTHR30151:SF0">
    <property type="entry name" value="ABC TRANSPORTER PERMEASE PROTEIN MJ0413-RELATED"/>
    <property type="match status" value="1"/>
</dbReference>
<dbReference type="Pfam" id="PF00528">
    <property type="entry name" value="BPD_transp_1"/>
    <property type="match status" value="1"/>
</dbReference>
<keyword evidence="3" id="KW-1003">Cell membrane</keyword>
<organism evidence="9 10">
    <name type="scientific">Candidatus Ryanbacteria bacterium RIFCSPHIGHO2_01_FULL_48_27</name>
    <dbReference type="NCBI Taxonomy" id="1802115"/>
    <lineage>
        <taxon>Bacteria</taxon>
        <taxon>Candidatus Ryaniibacteriota</taxon>
    </lineage>
</organism>
<reference evidence="9 10" key="1">
    <citation type="journal article" date="2016" name="Nat. Commun.">
        <title>Thousands of microbial genomes shed light on interconnected biogeochemical processes in an aquifer system.</title>
        <authorList>
            <person name="Anantharaman K."/>
            <person name="Brown C.T."/>
            <person name="Hug L.A."/>
            <person name="Sharon I."/>
            <person name="Castelle C.J."/>
            <person name="Probst A.J."/>
            <person name="Thomas B.C."/>
            <person name="Singh A."/>
            <person name="Wilkins M.J."/>
            <person name="Karaoz U."/>
            <person name="Brodie E.L."/>
            <person name="Williams K.H."/>
            <person name="Hubbard S.S."/>
            <person name="Banfield J.F."/>
        </authorList>
    </citation>
    <scope>NUCLEOTIDE SEQUENCE [LARGE SCALE GENOMIC DNA]</scope>
</reference>
<feature type="transmembrane region" description="Helical" evidence="7">
    <location>
        <begin position="84"/>
        <end position="109"/>
    </location>
</feature>
<feature type="transmembrane region" description="Helical" evidence="7">
    <location>
        <begin position="55"/>
        <end position="77"/>
    </location>
</feature>
<evidence type="ECO:0000256" key="5">
    <source>
        <dbReference type="ARBA" id="ARBA00022989"/>
    </source>
</evidence>
<accession>A0A1G2G867</accession>
<comment type="subcellular location">
    <subcellularLocation>
        <location evidence="1 7">Cell membrane</location>
        <topology evidence="1 7">Multi-pass membrane protein</topology>
    </subcellularLocation>
</comment>
<dbReference type="SUPFAM" id="SSF161098">
    <property type="entry name" value="MetI-like"/>
    <property type="match status" value="1"/>
</dbReference>
<dbReference type="GO" id="GO:0005886">
    <property type="term" value="C:plasma membrane"/>
    <property type="evidence" value="ECO:0007669"/>
    <property type="project" value="UniProtKB-SubCell"/>
</dbReference>
<dbReference type="STRING" id="1802115.A2756_06200"/>
<keyword evidence="4 7" id="KW-0812">Transmembrane</keyword>
<feature type="domain" description="ABC transmembrane type-1" evidence="8">
    <location>
        <begin position="47"/>
        <end position="231"/>
    </location>
</feature>
<evidence type="ECO:0000256" key="7">
    <source>
        <dbReference type="RuleBase" id="RU363032"/>
    </source>
</evidence>
<keyword evidence="2 7" id="KW-0813">Transport</keyword>
<dbReference type="CDD" id="cd06261">
    <property type="entry name" value="TM_PBP2"/>
    <property type="match status" value="1"/>
</dbReference>
<dbReference type="Gene3D" id="1.10.3720.10">
    <property type="entry name" value="MetI-like"/>
    <property type="match status" value="1"/>
</dbReference>
<comment type="similarity">
    <text evidence="7">Belongs to the binding-protein-dependent transport system permease family.</text>
</comment>
<comment type="caution">
    <text evidence="9">The sequence shown here is derived from an EMBL/GenBank/DDBJ whole genome shotgun (WGS) entry which is preliminary data.</text>
</comment>
<evidence type="ECO:0000313" key="10">
    <source>
        <dbReference type="Proteomes" id="UP000177785"/>
    </source>
</evidence>
<dbReference type="EMBL" id="MHNL01000001">
    <property type="protein sequence ID" value="OGZ46170.1"/>
    <property type="molecule type" value="Genomic_DNA"/>
</dbReference>
<evidence type="ECO:0000256" key="4">
    <source>
        <dbReference type="ARBA" id="ARBA00022692"/>
    </source>
</evidence>
<dbReference type="PANTHER" id="PTHR30151">
    <property type="entry name" value="ALKANE SULFONATE ABC TRANSPORTER-RELATED, MEMBRANE SUBUNIT"/>
    <property type="match status" value="1"/>
</dbReference>
<proteinExistence type="inferred from homology"/>
<evidence type="ECO:0000256" key="1">
    <source>
        <dbReference type="ARBA" id="ARBA00004651"/>
    </source>
</evidence>
<evidence type="ECO:0000256" key="6">
    <source>
        <dbReference type="ARBA" id="ARBA00023136"/>
    </source>
</evidence>
<dbReference type="Proteomes" id="UP000177785">
    <property type="component" value="Unassembled WGS sequence"/>
</dbReference>
<feature type="transmembrane region" description="Helical" evidence="7">
    <location>
        <begin position="210"/>
        <end position="231"/>
    </location>
</feature>
<dbReference type="PROSITE" id="PS50928">
    <property type="entry name" value="ABC_TM1"/>
    <property type="match status" value="1"/>
</dbReference>
<evidence type="ECO:0000313" key="9">
    <source>
        <dbReference type="EMBL" id="OGZ46170.1"/>
    </source>
</evidence>
<evidence type="ECO:0000259" key="8">
    <source>
        <dbReference type="PROSITE" id="PS50928"/>
    </source>
</evidence>
<keyword evidence="5 7" id="KW-1133">Transmembrane helix</keyword>
<gene>
    <name evidence="9" type="ORF">A2756_06200</name>
</gene>
<dbReference type="InterPro" id="IPR035906">
    <property type="entry name" value="MetI-like_sf"/>
</dbReference>
<keyword evidence="6 7" id="KW-0472">Membrane</keyword>
<dbReference type="AlphaFoldDB" id="A0A1G2G867"/>
<evidence type="ECO:0000256" key="2">
    <source>
        <dbReference type="ARBA" id="ARBA00022448"/>
    </source>
</evidence>
<evidence type="ECO:0000256" key="3">
    <source>
        <dbReference type="ARBA" id="ARBA00022475"/>
    </source>
</evidence>